<dbReference type="Proteomes" id="UP001164539">
    <property type="component" value="Chromosome 4"/>
</dbReference>
<accession>A0ACC1YCD1</accession>
<proteinExistence type="predicted"/>
<comment type="caution">
    <text evidence="1">The sequence shown here is derived from an EMBL/GenBank/DDBJ whole genome shotgun (WGS) entry which is preliminary data.</text>
</comment>
<evidence type="ECO:0000313" key="2">
    <source>
        <dbReference type="Proteomes" id="UP001164539"/>
    </source>
</evidence>
<protein>
    <submittedName>
        <fullName evidence="1">Zinc finger, CCHC-type</fullName>
    </submittedName>
</protein>
<keyword evidence="2" id="KW-1185">Reference proteome</keyword>
<gene>
    <name evidence="1" type="ORF">OWV82_008722</name>
</gene>
<reference evidence="1 2" key="1">
    <citation type="journal article" date="2023" name="Science">
        <title>Complex scaffold remodeling in plant triterpene biosynthesis.</title>
        <authorList>
            <person name="De La Pena R."/>
            <person name="Hodgson H."/>
            <person name="Liu J.C."/>
            <person name="Stephenson M.J."/>
            <person name="Martin A.C."/>
            <person name="Owen C."/>
            <person name="Harkess A."/>
            <person name="Leebens-Mack J."/>
            <person name="Jimenez L.E."/>
            <person name="Osbourn A."/>
            <person name="Sattely E.S."/>
        </authorList>
    </citation>
    <scope>NUCLEOTIDE SEQUENCE [LARGE SCALE GENOMIC DNA]</scope>
    <source>
        <strain evidence="2">cv. JPN11</strain>
        <tissue evidence="1">Leaf</tissue>
    </source>
</reference>
<organism evidence="1 2">
    <name type="scientific">Melia azedarach</name>
    <name type="common">Chinaberry tree</name>
    <dbReference type="NCBI Taxonomy" id="155640"/>
    <lineage>
        <taxon>Eukaryota</taxon>
        <taxon>Viridiplantae</taxon>
        <taxon>Streptophyta</taxon>
        <taxon>Embryophyta</taxon>
        <taxon>Tracheophyta</taxon>
        <taxon>Spermatophyta</taxon>
        <taxon>Magnoliopsida</taxon>
        <taxon>eudicotyledons</taxon>
        <taxon>Gunneridae</taxon>
        <taxon>Pentapetalae</taxon>
        <taxon>rosids</taxon>
        <taxon>malvids</taxon>
        <taxon>Sapindales</taxon>
        <taxon>Meliaceae</taxon>
        <taxon>Melia</taxon>
    </lineage>
</organism>
<dbReference type="EMBL" id="CM051397">
    <property type="protein sequence ID" value="KAJ4720987.1"/>
    <property type="molecule type" value="Genomic_DNA"/>
</dbReference>
<sequence length="649" mass="72121">MDFHSLTRKELQTLCKKNKIPANITNVAMADALTALENVVGLEFINQSQSPEEIAESPAVPRTASRASSLARNDQDPQTAQPLTRTRRTATRRRMIDLDQDQDQENKKNVNLPETPAVPASRRRATAAEKDNQTVGTPAAQSERRRRPAASVQRTRQSVRLLEKTMAQLSLKDKGKTEPVKMMDVSESFEKTSDNEVSSNIESVENKEETKDVVELLDKSVADQEEVHHDEKFDDMLADKSKSVTVIDEMESVAVAVAVTEFPSETENASSELMGPEQQCLADNVSDENSGKVMEDVVPNHVEAEEPIAVDEIQKNLDHFVEKHTAADEVPSDKNFAKVIEDVVPHHVEAEESIAADEIQKDLDNFVAESTAADESPYKNSDKVMDDVVQHHVEAEANEKDSDHFVTESTAADDSPSDYDSGSDDSVVDQLDTTAAEPECVEKEMVNLENVVAPNNQKFDTEELIDVSLIEAEVPMSNEDETAKSVKQISNPSEENGNGNPDSTMKNLVDVYIMQAEGADLLPFQFPRPTPVESSSKKKQEANEKLTTVAADNKENIDSSGMKLESKKDKVKKNKNTVDEDMMLKALEDKSLRMLTKMLKEKLKINNKKNDKINNEEESIVKQVVGKTRPALQTLEENQMHPGEPKNEN</sequence>
<name>A0ACC1YCD1_MELAZ</name>
<evidence type="ECO:0000313" key="1">
    <source>
        <dbReference type="EMBL" id="KAJ4720987.1"/>
    </source>
</evidence>